<feature type="transmembrane region" description="Helical" evidence="5">
    <location>
        <begin position="21"/>
        <end position="43"/>
    </location>
</feature>
<evidence type="ECO:0000256" key="5">
    <source>
        <dbReference type="SAM" id="Phobius"/>
    </source>
</evidence>
<keyword evidence="4" id="KW-0732">Signal</keyword>
<organism evidence="7 8">
    <name type="scientific">Microbacterium amylolyticum</name>
    <dbReference type="NCBI Taxonomy" id="936337"/>
    <lineage>
        <taxon>Bacteria</taxon>
        <taxon>Bacillati</taxon>
        <taxon>Actinomycetota</taxon>
        <taxon>Actinomycetes</taxon>
        <taxon>Micrococcales</taxon>
        <taxon>Microbacteriaceae</taxon>
        <taxon>Microbacterium</taxon>
    </lineage>
</organism>
<sequence>MRFSSLLRAERITLSSLRGHRAALIVGILATLLPSAGVALLYGREFANDPASAVEWIPAVPSLALNGSIFVVAIAVIVGGADNTSADTIDAAFPVTVEHEFGETVVAEEPQRVVTLGWGDLDNVLALGITPVGFAGTSADDNGSLFPWSAELVTGEEPVYLGSNTEFDLERLAAALGREEAGEKLLSDLDDRFAAVYADHPEFADTTAATVITYDATAYYVFTALDGRGAFVEALGFTPPEATMARHDGESFSVTVSPEEVALFDGDLVMFMTEEPDFDPAEDNALFDRFDAEFLAVTGADRWAISINNPVSITYALDSLVPDIAAALGR</sequence>
<comment type="subcellular location">
    <subcellularLocation>
        <location evidence="1">Cell envelope</location>
    </subcellularLocation>
</comment>
<evidence type="ECO:0000313" key="8">
    <source>
        <dbReference type="Proteomes" id="UP001519362"/>
    </source>
</evidence>
<dbReference type="RefSeq" id="WP_165137130.1">
    <property type="nucleotide sequence ID" value="NZ_CP049253.1"/>
</dbReference>
<keyword evidence="5" id="KW-0472">Membrane</keyword>
<dbReference type="Proteomes" id="UP001519362">
    <property type="component" value="Unassembled WGS sequence"/>
</dbReference>
<keyword evidence="3" id="KW-0813">Transport</keyword>
<name>A0ABS4ZFU3_9MICO</name>
<keyword evidence="5" id="KW-0812">Transmembrane</keyword>
<evidence type="ECO:0000256" key="2">
    <source>
        <dbReference type="ARBA" id="ARBA00008814"/>
    </source>
</evidence>
<protein>
    <submittedName>
        <fullName evidence="7">Iron complex transport system substrate-binding protein</fullName>
    </submittedName>
</protein>
<keyword evidence="5" id="KW-1133">Transmembrane helix</keyword>
<evidence type="ECO:0000259" key="6">
    <source>
        <dbReference type="Pfam" id="PF01497"/>
    </source>
</evidence>
<dbReference type="PANTHER" id="PTHR30532">
    <property type="entry name" value="IRON III DICITRATE-BINDING PERIPLASMIC PROTEIN"/>
    <property type="match status" value="1"/>
</dbReference>
<dbReference type="Pfam" id="PF01497">
    <property type="entry name" value="Peripla_BP_2"/>
    <property type="match status" value="1"/>
</dbReference>
<dbReference type="SUPFAM" id="SSF53807">
    <property type="entry name" value="Helical backbone' metal receptor"/>
    <property type="match status" value="1"/>
</dbReference>
<evidence type="ECO:0000313" key="7">
    <source>
        <dbReference type="EMBL" id="MBP2436146.1"/>
    </source>
</evidence>
<accession>A0ABS4ZFU3</accession>
<evidence type="ECO:0000256" key="3">
    <source>
        <dbReference type="ARBA" id="ARBA00022448"/>
    </source>
</evidence>
<evidence type="ECO:0000256" key="4">
    <source>
        <dbReference type="ARBA" id="ARBA00022729"/>
    </source>
</evidence>
<reference evidence="7 8" key="1">
    <citation type="submission" date="2021-03" db="EMBL/GenBank/DDBJ databases">
        <title>Sequencing the genomes of 1000 actinobacteria strains.</title>
        <authorList>
            <person name="Klenk H.-P."/>
        </authorList>
    </citation>
    <scope>NUCLEOTIDE SEQUENCE [LARGE SCALE GENOMIC DNA]</scope>
    <source>
        <strain evidence="7 8">DSM 24221</strain>
    </source>
</reference>
<dbReference type="EMBL" id="JAGIOL010000001">
    <property type="protein sequence ID" value="MBP2436146.1"/>
    <property type="molecule type" value="Genomic_DNA"/>
</dbReference>
<dbReference type="InterPro" id="IPR002491">
    <property type="entry name" value="ABC_transptr_periplasmic_BD"/>
</dbReference>
<feature type="domain" description="Fe/B12 periplasmic-binding" evidence="6">
    <location>
        <begin position="169"/>
        <end position="274"/>
    </location>
</feature>
<evidence type="ECO:0000256" key="1">
    <source>
        <dbReference type="ARBA" id="ARBA00004196"/>
    </source>
</evidence>
<dbReference type="Gene3D" id="3.40.50.1980">
    <property type="entry name" value="Nitrogenase molybdenum iron protein domain"/>
    <property type="match status" value="2"/>
</dbReference>
<dbReference type="PANTHER" id="PTHR30532:SF24">
    <property type="entry name" value="FERRIC ENTEROBACTIN-BINDING PERIPLASMIC PROTEIN FEPB"/>
    <property type="match status" value="1"/>
</dbReference>
<feature type="transmembrane region" description="Helical" evidence="5">
    <location>
        <begin position="63"/>
        <end position="81"/>
    </location>
</feature>
<dbReference type="InterPro" id="IPR051313">
    <property type="entry name" value="Bact_iron-sidero_bind"/>
</dbReference>
<proteinExistence type="inferred from homology"/>
<comment type="caution">
    <text evidence="7">The sequence shown here is derived from an EMBL/GenBank/DDBJ whole genome shotgun (WGS) entry which is preliminary data.</text>
</comment>
<gene>
    <name evidence="7" type="ORF">JOF34_000732</name>
</gene>
<keyword evidence="8" id="KW-1185">Reference proteome</keyword>
<comment type="similarity">
    <text evidence="2">Belongs to the bacterial solute-binding protein 8 family.</text>
</comment>